<feature type="compositionally biased region" description="Basic and acidic residues" evidence="1">
    <location>
        <begin position="95"/>
        <end position="110"/>
    </location>
</feature>
<evidence type="ECO:0000313" key="5">
    <source>
        <dbReference type="Proteomes" id="UP000789423"/>
    </source>
</evidence>
<comment type="caution">
    <text evidence="4">The sequence shown here is derived from an EMBL/GenBank/DDBJ whole genome shotgun (WGS) entry which is preliminary data.</text>
</comment>
<evidence type="ECO:0000259" key="3">
    <source>
        <dbReference type="Pfam" id="PF14478"/>
    </source>
</evidence>
<proteinExistence type="predicted"/>
<protein>
    <recommendedName>
        <fullName evidence="3">Transcobalamin-like C-terminal domain-containing protein</fullName>
    </recommendedName>
</protein>
<evidence type="ECO:0000256" key="2">
    <source>
        <dbReference type="SAM" id="SignalP"/>
    </source>
</evidence>
<sequence>MKMLKWLVLFVFSFSLITGCSQNEVKTDKKTDAKQTEQKDEKKQEQQTSEEQKQEQKQEEKSQEEKAADSKSIEQNPAQKQNIEQSQNQEQKVQSQEKSKVVNEPKETPKQENTQQTSENQQSAQVHSEGTPSPITPAPEAKSEPKQEVKTVTLSVRDDQSTILGGTEVELQDGDTVFKVLARTMKQKGIQMEASGSGSSVYVRGINNLYEKDKGDLSGWMYSVNGVNANISAGKYKVKQGDKIEWFYALDYRKGNR</sequence>
<gene>
    <name evidence="4" type="ORF">BACCIP111899_03564</name>
</gene>
<dbReference type="Pfam" id="PF14478">
    <property type="entry name" value="DUF4430"/>
    <property type="match status" value="1"/>
</dbReference>
<feature type="compositionally biased region" description="Low complexity" evidence="1">
    <location>
        <begin position="84"/>
        <end position="94"/>
    </location>
</feature>
<evidence type="ECO:0000313" key="4">
    <source>
        <dbReference type="EMBL" id="CAG9614337.1"/>
    </source>
</evidence>
<feature type="signal peptide" evidence="2">
    <location>
        <begin position="1"/>
        <end position="23"/>
    </location>
</feature>
<feature type="region of interest" description="Disordered" evidence="1">
    <location>
        <begin position="21"/>
        <end position="153"/>
    </location>
</feature>
<feature type="chain" id="PRO_5046059868" description="Transcobalamin-like C-terminal domain-containing protein" evidence="2">
    <location>
        <begin position="24"/>
        <end position="257"/>
    </location>
</feature>
<feature type="compositionally biased region" description="Basic and acidic residues" evidence="1">
    <location>
        <begin position="25"/>
        <end position="72"/>
    </location>
</feature>
<dbReference type="Gene3D" id="2.170.130.30">
    <property type="match status" value="1"/>
</dbReference>
<dbReference type="Proteomes" id="UP000789423">
    <property type="component" value="Unassembled WGS sequence"/>
</dbReference>
<dbReference type="RefSeq" id="WP_230576308.1">
    <property type="nucleotide sequence ID" value="NZ_CAKJTI010000026.1"/>
</dbReference>
<feature type="compositionally biased region" description="Low complexity" evidence="1">
    <location>
        <begin position="111"/>
        <end position="123"/>
    </location>
</feature>
<dbReference type="InterPro" id="IPR027954">
    <property type="entry name" value="Transcobalamin-like_C"/>
</dbReference>
<name>A0ABN8A034_9BACI</name>
<keyword evidence="5" id="KW-1185">Reference proteome</keyword>
<feature type="compositionally biased region" description="Polar residues" evidence="1">
    <location>
        <begin position="124"/>
        <end position="133"/>
    </location>
</feature>
<feature type="domain" description="Transcobalamin-like C-terminal" evidence="3">
    <location>
        <begin position="174"/>
        <end position="248"/>
    </location>
</feature>
<evidence type="ECO:0000256" key="1">
    <source>
        <dbReference type="SAM" id="MobiDB-lite"/>
    </source>
</evidence>
<reference evidence="4 5" key="1">
    <citation type="submission" date="2021-10" db="EMBL/GenBank/DDBJ databases">
        <authorList>
            <person name="Criscuolo A."/>
        </authorList>
    </citation>
    <scope>NUCLEOTIDE SEQUENCE [LARGE SCALE GENOMIC DNA]</scope>
    <source>
        <strain evidence="5">CIP 111899</strain>
    </source>
</reference>
<keyword evidence="2" id="KW-0732">Signal</keyword>
<organism evidence="4 5">
    <name type="scientific">Bacillus rhizoplanae</name>
    <dbReference type="NCBI Taxonomy" id="2880966"/>
    <lineage>
        <taxon>Bacteria</taxon>
        <taxon>Bacillati</taxon>
        <taxon>Bacillota</taxon>
        <taxon>Bacilli</taxon>
        <taxon>Bacillales</taxon>
        <taxon>Bacillaceae</taxon>
        <taxon>Bacillus</taxon>
    </lineage>
</organism>
<accession>A0ABN8A034</accession>
<dbReference type="PROSITE" id="PS51257">
    <property type="entry name" value="PROKAR_LIPOPROTEIN"/>
    <property type="match status" value="1"/>
</dbReference>
<feature type="compositionally biased region" description="Polar residues" evidence="1">
    <location>
        <begin position="73"/>
        <end position="83"/>
    </location>
</feature>
<dbReference type="EMBL" id="CAKJTI010000026">
    <property type="protein sequence ID" value="CAG9614337.1"/>
    <property type="molecule type" value="Genomic_DNA"/>
</dbReference>